<feature type="transmembrane region" description="Helical" evidence="1">
    <location>
        <begin position="109"/>
        <end position="126"/>
    </location>
</feature>
<reference evidence="2 3" key="1">
    <citation type="journal article" date="2017" name="ISME J.">
        <title>Potential for microbial H2 and metal transformations associated with novel bacteria and archaea in deep terrestrial subsurface sediments.</title>
        <authorList>
            <person name="Hernsdorf A.W."/>
            <person name="Amano Y."/>
            <person name="Miyakawa K."/>
            <person name="Ise K."/>
            <person name="Suzuki Y."/>
            <person name="Anantharaman K."/>
            <person name="Probst A."/>
            <person name="Burstein D."/>
            <person name="Thomas B.C."/>
            <person name="Banfield J.F."/>
        </authorList>
    </citation>
    <scope>NUCLEOTIDE SEQUENCE [LARGE SCALE GENOMIC DNA]</scope>
    <source>
        <strain evidence="2">HGW-Wallbacteria-1</strain>
    </source>
</reference>
<evidence type="ECO:0000313" key="2">
    <source>
        <dbReference type="EMBL" id="PKK90467.1"/>
    </source>
</evidence>
<dbReference type="EMBL" id="PGXC01000005">
    <property type="protein sequence ID" value="PKK90467.1"/>
    <property type="molecule type" value="Genomic_DNA"/>
</dbReference>
<comment type="caution">
    <text evidence="2">The sequence shown here is derived from an EMBL/GenBank/DDBJ whole genome shotgun (WGS) entry which is preliminary data.</text>
</comment>
<evidence type="ECO:0000256" key="1">
    <source>
        <dbReference type="SAM" id="Phobius"/>
    </source>
</evidence>
<evidence type="ECO:0000313" key="3">
    <source>
        <dbReference type="Proteomes" id="UP000233256"/>
    </source>
</evidence>
<gene>
    <name evidence="2" type="ORF">CVV64_08870</name>
</gene>
<organism evidence="2 3">
    <name type="scientific">Candidatus Wallbacteria bacterium HGW-Wallbacteria-1</name>
    <dbReference type="NCBI Taxonomy" id="2013854"/>
    <lineage>
        <taxon>Bacteria</taxon>
        <taxon>Candidatus Walliibacteriota</taxon>
    </lineage>
</organism>
<feature type="transmembrane region" description="Helical" evidence="1">
    <location>
        <begin position="81"/>
        <end position="102"/>
    </location>
</feature>
<dbReference type="AlphaFoldDB" id="A0A2N1PQ53"/>
<feature type="transmembrane region" description="Helical" evidence="1">
    <location>
        <begin position="41"/>
        <end position="61"/>
    </location>
</feature>
<keyword evidence="1" id="KW-0472">Membrane</keyword>
<dbReference type="Proteomes" id="UP000233256">
    <property type="component" value="Unassembled WGS sequence"/>
</dbReference>
<name>A0A2N1PQ53_9BACT</name>
<keyword evidence="1" id="KW-0812">Transmembrane</keyword>
<keyword evidence="1" id="KW-1133">Transmembrane helix</keyword>
<protein>
    <submittedName>
        <fullName evidence="2">Uncharacterized protein</fullName>
    </submittedName>
</protein>
<accession>A0A2N1PQ53</accession>
<feature type="transmembrane region" description="Helical" evidence="1">
    <location>
        <begin position="6"/>
        <end position="29"/>
    </location>
</feature>
<proteinExistence type="predicted"/>
<sequence>MFDHYFAASALFRLSARLIAVLMATGIYHTLRHKLGNTSELSVCIALLFAFSLFSSMAHKGKSQVSPTLNSSSSRTISTRYRSLSLTLLICATELTVLLNFFDEHSFKVTVTVGIVSFVFLMAGRTEALLEMNSPSDEREIRNQVT</sequence>